<evidence type="ECO:0000256" key="1">
    <source>
        <dbReference type="ARBA" id="ARBA00004123"/>
    </source>
</evidence>
<dbReference type="eggNOG" id="ENOG502S1RV">
    <property type="taxonomic scope" value="Eukaryota"/>
</dbReference>
<feature type="compositionally biased region" description="Polar residues" evidence="6">
    <location>
        <begin position="758"/>
        <end position="768"/>
    </location>
</feature>
<proteinExistence type="predicted"/>
<evidence type="ECO:0000259" key="8">
    <source>
        <dbReference type="Pfam" id="PF20222"/>
    </source>
</evidence>
<dbReference type="RefSeq" id="XP_012189456.1">
    <property type="nucleotide sequence ID" value="XM_012334066.1"/>
</dbReference>
<evidence type="ECO:0000256" key="5">
    <source>
        <dbReference type="ARBA" id="ARBA00023242"/>
    </source>
</evidence>
<dbReference type="Proteomes" id="UP000014071">
    <property type="component" value="Unassembled WGS sequence"/>
</dbReference>
<evidence type="ECO:0000313" key="9">
    <source>
        <dbReference type="EMBL" id="GAC95869.1"/>
    </source>
</evidence>
<evidence type="ECO:0000256" key="2">
    <source>
        <dbReference type="ARBA" id="ARBA00022553"/>
    </source>
</evidence>
<feature type="domain" description="Transcription factor tau subunit sfc3/Tfc3 C-terminal" evidence="8">
    <location>
        <begin position="1560"/>
        <end position="1937"/>
    </location>
</feature>
<dbReference type="Pfam" id="PF20222">
    <property type="entry name" value="DUF6581"/>
    <property type="match status" value="1"/>
</dbReference>
<feature type="region of interest" description="Disordered" evidence="6">
    <location>
        <begin position="284"/>
        <end position="303"/>
    </location>
</feature>
<dbReference type="PANTHER" id="PTHR15180:SF1">
    <property type="entry name" value="GENERAL TRANSCRIPTION FACTOR 3C POLYPEPTIDE 1"/>
    <property type="match status" value="1"/>
</dbReference>
<feature type="compositionally biased region" description="Basic residues" evidence="6">
    <location>
        <begin position="609"/>
        <end position="620"/>
    </location>
</feature>
<feature type="compositionally biased region" description="Polar residues" evidence="6">
    <location>
        <begin position="794"/>
        <end position="808"/>
    </location>
</feature>
<feature type="compositionally biased region" description="Acidic residues" evidence="6">
    <location>
        <begin position="284"/>
        <end position="297"/>
    </location>
</feature>
<dbReference type="EMBL" id="DF238799">
    <property type="protein sequence ID" value="GAC95869.1"/>
    <property type="molecule type" value="Genomic_DNA"/>
</dbReference>
<feature type="compositionally biased region" description="Polar residues" evidence="6">
    <location>
        <begin position="679"/>
        <end position="690"/>
    </location>
</feature>
<accession>R9P3L0</accession>
<keyword evidence="10" id="KW-1185">Reference proteome</keyword>
<evidence type="ECO:0000256" key="4">
    <source>
        <dbReference type="ARBA" id="ARBA00023163"/>
    </source>
</evidence>
<gene>
    <name evidence="9" type="ORF">PHSY_003447</name>
</gene>
<dbReference type="GO" id="GO:0042791">
    <property type="term" value="P:5S class rRNA transcription by RNA polymerase III"/>
    <property type="evidence" value="ECO:0007669"/>
    <property type="project" value="TreeGrafter"/>
</dbReference>
<feature type="region of interest" description="Disordered" evidence="6">
    <location>
        <begin position="860"/>
        <end position="880"/>
    </location>
</feature>
<dbReference type="GO" id="GO:0003677">
    <property type="term" value="F:DNA binding"/>
    <property type="evidence" value="ECO:0007669"/>
    <property type="project" value="UniProtKB-KW"/>
</dbReference>
<keyword evidence="4" id="KW-0804">Transcription</keyword>
<feature type="compositionally biased region" description="Basic residues" evidence="6">
    <location>
        <begin position="1542"/>
        <end position="1551"/>
    </location>
</feature>
<comment type="subcellular location">
    <subcellularLocation>
        <location evidence="1">Nucleus</location>
    </subcellularLocation>
</comment>
<feature type="region of interest" description="Disordered" evidence="6">
    <location>
        <begin position="599"/>
        <end position="826"/>
    </location>
</feature>
<feature type="domain" description="B-block binding subunit of TFIIIC" evidence="7">
    <location>
        <begin position="164"/>
        <end position="231"/>
    </location>
</feature>
<evidence type="ECO:0000259" key="7">
    <source>
        <dbReference type="Pfam" id="PF04182"/>
    </source>
</evidence>
<sequence length="2136" mass="235849">MIDELIHHCIEQIGLDGEAGTEIDRFADYVRQFHIDHSSRSHSPDQLIDASYLAFVFRQVLGHPDVSVGLFVAGMPAKSGARGGITRKPTAALDSPVPTPQKAENNSTHSSEYDTVDLLPDQALAEQQGLENLQQLHAHRLRLVLHTDLIKRILVGTDAIYLPPSSYRVLQIVCRSREQPVLSTDIGTAIHTDQKTVFYICKRLIELNLITKFQARETGTTASYFVATRFEHRCDILVRQRNADIATDLHVSAGVPAQSSGQPSSSNPASASFVSVSADHPADDDVEADVEAEDDDAAPALTAPTVTVKEEESQYLDNAATDAIPLAPTSTPIFEHLDADKSLLWMRSRPELVRFRIYLVCNSTSSKVTARLHLLRRINLTSTGQPRKAFVALLEHAVVNHLLELVNVYVSNTGRTHRGLRMTPKGRAEMYEMLSGEYGDAATIQQQAKAARLNDRLQQDLSRVDPALPRELTLERHVHEQVARAGPVGRTIRQLMTQLHATGHFARALDQIVQRAEDANGEPALSDLRTRSFHEHKVRVRSTKIYSHHAWVLQSANDGILDPDDVQLLAKAGGPTTYHLTSSAYDAPAQVDRHLHTLSNDLFTPTPRKGAHRIGRPPKKRSLDDNDQDTPPRKRGRPRKHPLPDPATPDIPKKRGRPRKDQTDSADSAEASPAVAETQPETPQFAGSSTSRRRKATQKQDAAQDISPPARPNPRSGSKACSSDLMEDEYTPTVPDSPTAGVATRRSRRIVQTREQTRPSSLLASSPVTAMMDENASSQVDQAANSEPVPTAPAASSTTKDEATTQPDVSAEDHQGPKLSEAAPPSAVDVSNISDLMPAASQVKAEAPFVLPATPAAKMQSDYTTPTRTASGRKSRASVKQRTNLTQLRSSLALVECIRDAGGAMDVLQIPDLLSDYVERHGFTSDAQLSDLRDRKVREKALAAAVDNNVLRRTFIRLDLPTAQFPRRQIIYLPEMPTDQLQRYCESVKQGHSGWFGSKDTKTALTNPTNTVAVDSQDAIRFAKPWHVRDPLPLADLPKDESQLFNLRQFFRDVTSVSRQHLGFLGGELMRLKAFHLACAKYILARSQASLSGDGARSIPLSFFWTEAPLDLFLALVPTAVMDESAERESLDPQVRLTSVHALSEQLKARLGLTGRFSDAVGISIYSLATQLSQLGLVQLHATNAANGEGESKVDVATTSVEPRRYLPVYDWTSEQELKPLIGSVNAGLDVDQINCFWIKMQTICLKLARAVNADGAPSEDPADPTSGLEADGVSEMERFKKIPEELSSVLSSDKAWRPFHQLRPSQVKFLYRIAVQDIPSVTQVEVDRLSYVTLAPQQVIRAVLQKRYEQAKGREDPNSFVQQPKLRFTWPLKLSTISLPTDVYRSMEAEAVAKATAAASEKRKKTQAQRERDGRMTTLNKARQLRERREQEFESVLQQAFGDASAAQNLRAKIETALEVIRRRFVAGDVGLDASAVQAAISRTIRSASGVRLMPAVRAPARDRTQSQQKGSGRGRAKDLQTKEQPSQQVREGGDAASGKSTKKRDRRSRRNPDLGHFWTPARKELLRDAAVILRVRDRVRGRSDWSALFQVIDREEQQQTRGVIMAQWRSQYYRMQSLYGEEAYLAALESRWIPVYLSARESGSLQDEDFPAASGFDLVAQIQLLRDEIDKNEVQRSLAKPIAKHHLPLQLDASTDFTRAWKEEFVQDPIERRFEGFFASGEMGVTTKRREALLFAPLGEEADTHEGETGGKAEAVDAMAEWAVRVVIASSDANAHDVQAAPSAVDEMTKADFCRGVGDVRIEETMQRLIDAKLIRSMSTDPMVRRRPGTNFVFTEELQKLLPDQTAANRLAAADLQAILKHRKEAFQMICDEGGNGVVVEPVEADGEAAALVPLLESGLVSGEVDVRAFEALRQGAAFNARVLNDDDLEALISVRGGAGMMEMLDAAVVGLPAVPDDQVLGWLTDECLVGREGELDVVWRQRLEGVVGELSQSDASAARRLQELGLELIRSGSRGLSLDDREYGLSREDVEALTSGHLPLAFFSPLTSHPVLVASLFVRDYVFTVPSRGASAQLVVPHVWTTLVHPAVSQWRWLLDTLVAYVLQRPARAMTFFFAGPHLAVENDETEPLLTKH</sequence>
<dbReference type="InterPro" id="IPR017956">
    <property type="entry name" value="AT_hook_DNA-bd_motif"/>
</dbReference>
<feature type="region of interest" description="Disordered" evidence="6">
    <location>
        <begin position="254"/>
        <end position="278"/>
    </location>
</feature>
<dbReference type="InterPro" id="IPR046488">
    <property type="entry name" value="Sfc3/Tfc3_C"/>
</dbReference>
<name>R9P3L0_PSEHS</name>
<evidence type="ECO:0000313" key="10">
    <source>
        <dbReference type="Proteomes" id="UP000014071"/>
    </source>
</evidence>
<feature type="region of interest" description="Disordered" evidence="6">
    <location>
        <begin position="1495"/>
        <end position="1557"/>
    </location>
</feature>
<dbReference type="GO" id="GO:0005634">
    <property type="term" value="C:nucleus"/>
    <property type="evidence" value="ECO:0007669"/>
    <property type="project" value="UniProtKB-SubCell"/>
</dbReference>
<dbReference type="GeneID" id="24108735"/>
<reference evidence="10" key="1">
    <citation type="journal article" date="2013" name="Genome Announc.">
        <title>Draft genome sequence of the basidiomycetous yeast-like fungus Pseudozyma hubeiensis SY62, which produces an abundant amount of the biosurfactant mannosylerythritol lipids.</title>
        <authorList>
            <person name="Konishi M."/>
            <person name="Hatada Y."/>
            <person name="Horiuchi J."/>
        </authorList>
    </citation>
    <scope>NUCLEOTIDE SEQUENCE [LARGE SCALE GENOMIC DNA]</scope>
    <source>
        <strain evidence="10">SY62</strain>
    </source>
</reference>
<feature type="compositionally biased region" description="Polar residues" evidence="6">
    <location>
        <begin position="775"/>
        <end position="785"/>
    </location>
</feature>
<dbReference type="InterPro" id="IPR007309">
    <property type="entry name" value="TFIIIC_Bblock-bd"/>
</dbReference>
<dbReference type="STRING" id="1305764.R9P3L0"/>
<dbReference type="OrthoDB" id="68020at2759"/>
<evidence type="ECO:0000256" key="3">
    <source>
        <dbReference type="ARBA" id="ARBA00023125"/>
    </source>
</evidence>
<dbReference type="Pfam" id="PF04182">
    <property type="entry name" value="B-block_TFIIIC"/>
    <property type="match status" value="1"/>
</dbReference>
<feature type="region of interest" description="Disordered" evidence="6">
    <location>
        <begin position="81"/>
        <end position="112"/>
    </location>
</feature>
<organism evidence="9 10">
    <name type="scientific">Pseudozyma hubeiensis (strain SY62)</name>
    <name type="common">Yeast</name>
    <dbReference type="NCBI Taxonomy" id="1305764"/>
    <lineage>
        <taxon>Eukaryota</taxon>
        <taxon>Fungi</taxon>
        <taxon>Dikarya</taxon>
        <taxon>Basidiomycota</taxon>
        <taxon>Ustilaginomycotina</taxon>
        <taxon>Ustilaginomycetes</taxon>
        <taxon>Ustilaginales</taxon>
        <taxon>Ustilaginaceae</taxon>
        <taxon>Pseudozyma</taxon>
    </lineage>
</organism>
<feature type="compositionally biased region" description="Polar residues" evidence="6">
    <location>
        <begin position="861"/>
        <end position="870"/>
    </location>
</feature>
<evidence type="ECO:0000256" key="6">
    <source>
        <dbReference type="SAM" id="MobiDB-lite"/>
    </source>
</evidence>
<dbReference type="SMART" id="SM00384">
    <property type="entry name" value="AT_hook"/>
    <property type="match status" value="3"/>
</dbReference>
<protein>
    <submittedName>
        <fullName evidence="9">Uncharacterized protein</fullName>
    </submittedName>
</protein>
<dbReference type="InterPro" id="IPR044210">
    <property type="entry name" value="Tfc3-like"/>
</dbReference>
<dbReference type="GO" id="GO:0006384">
    <property type="term" value="P:transcription initiation at RNA polymerase III promoter"/>
    <property type="evidence" value="ECO:0007669"/>
    <property type="project" value="InterPro"/>
</dbReference>
<dbReference type="PANTHER" id="PTHR15180">
    <property type="entry name" value="GENERAL TRANSCRIPTION FACTOR 3C POLYPEPTIDE 1"/>
    <property type="match status" value="1"/>
</dbReference>
<keyword evidence="3" id="KW-0238">DNA-binding</keyword>
<dbReference type="HOGENOM" id="CLU_000498_0_0_1"/>
<keyword evidence="2" id="KW-0597">Phosphoprotein</keyword>
<keyword evidence="5" id="KW-0539">Nucleus</keyword>
<dbReference type="GO" id="GO:0000127">
    <property type="term" value="C:transcription factor TFIIIC complex"/>
    <property type="evidence" value="ECO:0007669"/>
    <property type="project" value="InterPro"/>
</dbReference>